<proteinExistence type="predicted"/>
<reference evidence="3" key="2">
    <citation type="submission" date="2019-09" db="UniProtKB">
        <authorList>
            <consortium name="WormBaseParasite"/>
        </authorList>
    </citation>
    <scope>IDENTIFICATION</scope>
</reference>
<accession>A0A3P8EIF5</accession>
<dbReference type="Proteomes" id="UP000050761">
    <property type="component" value="Unassembled WGS sequence"/>
</dbReference>
<evidence type="ECO:0000313" key="1">
    <source>
        <dbReference type="EMBL" id="VDP08703.1"/>
    </source>
</evidence>
<name>A0A183G6N4_HELPZ</name>
<dbReference type="WBParaSite" id="HPBE_0001737201-mRNA-1">
    <property type="protein sequence ID" value="HPBE_0001737201-mRNA-1"/>
    <property type="gene ID" value="HPBE_0001737201"/>
</dbReference>
<evidence type="ECO:0000313" key="2">
    <source>
        <dbReference type="Proteomes" id="UP000050761"/>
    </source>
</evidence>
<sequence length="123" mass="14355">MRRLVNGGRLSRVLFTDEIFMVQPAHNRQERRHCHKISPFYNDVVIDVKRKVWQRDTISPKLFSATLENVIRELEWEDMGVKVDGQQLHHLRFAADIVLITPSISQVERMLADFDRVCGNVGL</sequence>
<dbReference type="AlphaFoldDB" id="A0A183G6N4"/>
<evidence type="ECO:0000313" key="3">
    <source>
        <dbReference type="WBParaSite" id="HPBE_0001737201-mRNA-1"/>
    </source>
</evidence>
<dbReference type="EMBL" id="UZAH01029977">
    <property type="protein sequence ID" value="VDP08703.1"/>
    <property type="molecule type" value="Genomic_DNA"/>
</dbReference>
<accession>A0A183G6N4</accession>
<reference evidence="1 2" key="1">
    <citation type="submission" date="2018-11" db="EMBL/GenBank/DDBJ databases">
        <authorList>
            <consortium name="Pathogen Informatics"/>
        </authorList>
    </citation>
    <scope>NUCLEOTIDE SEQUENCE [LARGE SCALE GENOMIC DNA]</scope>
</reference>
<keyword evidence="2" id="KW-1185">Reference proteome</keyword>
<dbReference type="OrthoDB" id="5838129at2759"/>
<protein>
    <submittedName>
        <fullName evidence="3">Reverse transcriptase domain-containing protein</fullName>
    </submittedName>
</protein>
<organism evidence="2 3">
    <name type="scientific">Heligmosomoides polygyrus</name>
    <name type="common">Parasitic roundworm</name>
    <dbReference type="NCBI Taxonomy" id="6339"/>
    <lineage>
        <taxon>Eukaryota</taxon>
        <taxon>Metazoa</taxon>
        <taxon>Ecdysozoa</taxon>
        <taxon>Nematoda</taxon>
        <taxon>Chromadorea</taxon>
        <taxon>Rhabditida</taxon>
        <taxon>Rhabditina</taxon>
        <taxon>Rhabditomorpha</taxon>
        <taxon>Strongyloidea</taxon>
        <taxon>Heligmosomidae</taxon>
        <taxon>Heligmosomoides</taxon>
    </lineage>
</organism>
<gene>
    <name evidence="1" type="ORF">HPBE_LOCUS17371</name>
</gene>